<feature type="region of interest" description="Disordered" evidence="1">
    <location>
        <begin position="95"/>
        <end position="116"/>
    </location>
</feature>
<feature type="compositionally biased region" description="Basic and acidic residues" evidence="1">
    <location>
        <begin position="107"/>
        <end position="116"/>
    </location>
</feature>
<keyword evidence="3" id="KW-1185">Reference proteome</keyword>
<dbReference type="EnsemblPlants" id="ORUFI08G00780.1">
    <property type="protein sequence ID" value="ORUFI08G00780.1"/>
    <property type="gene ID" value="ORUFI08G00780"/>
</dbReference>
<proteinExistence type="predicted"/>
<dbReference type="HOGENOM" id="CLU_2100944_0_0_1"/>
<reference evidence="3" key="1">
    <citation type="submission" date="2013-06" db="EMBL/GenBank/DDBJ databases">
        <authorList>
            <person name="Zhao Q."/>
        </authorList>
    </citation>
    <scope>NUCLEOTIDE SEQUENCE</scope>
    <source>
        <strain evidence="3">cv. W1943</strain>
    </source>
</reference>
<accession>A0A0E0QDH3</accession>
<reference evidence="2" key="2">
    <citation type="submission" date="2015-06" db="UniProtKB">
        <authorList>
            <consortium name="EnsemblPlants"/>
        </authorList>
    </citation>
    <scope>IDENTIFICATION</scope>
</reference>
<dbReference type="Gramene" id="ORUFI08G00780.1">
    <property type="protein sequence ID" value="ORUFI08G00780.1"/>
    <property type="gene ID" value="ORUFI08G00780"/>
</dbReference>
<evidence type="ECO:0000313" key="2">
    <source>
        <dbReference type="EnsemblPlants" id="ORUFI08G00780.1"/>
    </source>
</evidence>
<protein>
    <submittedName>
        <fullName evidence="2">Uncharacterized protein</fullName>
    </submittedName>
</protein>
<sequence>MAGLDLLERGLPPSLPPVRAWWGWEEGDRSLERLCTPPPLPPPLPLPAPAPAEESGWAVTRAQIGEAIPGHDLEEREELEREGKEAAILSLSEERRRTGWWSTGQTKPDKQEKEKL</sequence>
<dbReference type="Proteomes" id="UP000008022">
    <property type="component" value="Unassembled WGS sequence"/>
</dbReference>
<organism evidence="2 3">
    <name type="scientific">Oryza rufipogon</name>
    <name type="common">Brownbeard rice</name>
    <name type="synonym">Asian wild rice</name>
    <dbReference type="NCBI Taxonomy" id="4529"/>
    <lineage>
        <taxon>Eukaryota</taxon>
        <taxon>Viridiplantae</taxon>
        <taxon>Streptophyta</taxon>
        <taxon>Embryophyta</taxon>
        <taxon>Tracheophyta</taxon>
        <taxon>Spermatophyta</taxon>
        <taxon>Magnoliopsida</taxon>
        <taxon>Liliopsida</taxon>
        <taxon>Poales</taxon>
        <taxon>Poaceae</taxon>
        <taxon>BOP clade</taxon>
        <taxon>Oryzoideae</taxon>
        <taxon>Oryzeae</taxon>
        <taxon>Oryzinae</taxon>
        <taxon>Oryza</taxon>
    </lineage>
</organism>
<name>A0A0E0QDH3_ORYRU</name>
<evidence type="ECO:0000256" key="1">
    <source>
        <dbReference type="SAM" id="MobiDB-lite"/>
    </source>
</evidence>
<evidence type="ECO:0000313" key="3">
    <source>
        <dbReference type="Proteomes" id="UP000008022"/>
    </source>
</evidence>
<dbReference type="AlphaFoldDB" id="A0A0E0QDH3"/>